<dbReference type="Gene3D" id="3.40.50.150">
    <property type="entry name" value="Vaccinia Virus protein VP39"/>
    <property type="match status" value="1"/>
</dbReference>
<protein>
    <recommendedName>
        <fullName evidence="4">Methyltransferase domain-containing protein</fullName>
    </recommendedName>
</protein>
<dbReference type="EMBL" id="JAEKNR010000031">
    <property type="protein sequence ID" value="MBJ7596953.1"/>
    <property type="molecule type" value="Genomic_DNA"/>
</dbReference>
<feature type="region of interest" description="Disordered" evidence="1">
    <location>
        <begin position="127"/>
        <end position="157"/>
    </location>
</feature>
<dbReference type="SUPFAM" id="SSF53335">
    <property type="entry name" value="S-adenosyl-L-methionine-dependent methyltransferases"/>
    <property type="match status" value="1"/>
</dbReference>
<dbReference type="AlphaFoldDB" id="A0A934K588"/>
<evidence type="ECO:0000256" key="1">
    <source>
        <dbReference type="SAM" id="MobiDB-lite"/>
    </source>
</evidence>
<proteinExistence type="predicted"/>
<dbReference type="Proteomes" id="UP000612893">
    <property type="component" value="Unassembled WGS sequence"/>
</dbReference>
<accession>A0A934K588</accession>
<name>A0A934K588_9BACT</name>
<comment type="caution">
    <text evidence="2">The sequence shown here is derived from an EMBL/GenBank/DDBJ whole genome shotgun (WGS) entry which is preliminary data.</text>
</comment>
<organism evidence="2 3">
    <name type="scientific">Candidatus Nephthysia bennettiae</name>
    <dbReference type="NCBI Taxonomy" id="3127016"/>
    <lineage>
        <taxon>Bacteria</taxon>
        <taxon>Bacillati</taxon>
        <taxon>Candidatus Dormiibacterota</taxon>
        <taxon>Candidatus Dormibacteria</taxon>
        <taxon>Candidatus Dormibacterales</taxon>
        <taxon>Candidatus Dormibacteraceae</taxon>
        <taxon>Candidatus Nephthysia</taxon>
    </lineage>
</organism>
<evidence type="ECO:0000313" key="2">
    <source>
        <dbReference type="EMBL" id="MBJ7596953.1"/>
    </source>
</evidence>
<evidence type="ECO:0000313" key="3">
    <source>
        <dbReference type="Proteomes" id="UP000612893"/>
    </source>
</evidence>
<sequence length="157" mass="17143">MADATALPLIDECCDIAIAYMSLHDMTNMQAQSMRRHGPLVAGGHLCLMVVHPLNSAGQFTSLDADADFVIKVSYLEAHPYVDRIEREGMAMTFASLHHPLEEYFEALEKAGLLVEAVREMPEDEGPLQAFHDGCVAPPTPIPGRPRGQAESQTLGQ</sequence>
<evidence type="ECO:0008006" key="4">
    <source>
        <dbReference type="Google" id="ProtNLM"/>
    </source>
</evidence>
<dbReference type="RefSeq" id="WP_338198803.1">
    <property type="nucleotide sequence ID" value="NZ_JAEKNR010000031.1"/>
</dbReference>
<dbReference type="InterPro" id="IPR029063">
    <property type="entry name" value="SAM-dependent_MTases_sf"/>
</dbReference>
<reference evidence="2" key="1">
    <citation type="submission" date="2020-10" db="EMBL/GenBank/DDBJ databases">
        <title>Ca. Dormibacterota MAGs.</title>
        <authorList>
            <person name="Montgomery K."/>
        </authorList>
    </citation>
    <scope>NUCLEOTIDE SEQUENCE [LARGE SCALE GENOMIC DNA]</scope>
    <source>
        <strain evidence="2">SC8812_S17_10</strain>
    </source>
</reference>
<gene>
    <name evidence="2" type="ORF">JF922_02540</name>
</gene>
<keyword evidence="3" id="KW-1185">Reference proteome</keyword>